<dbReference type="GO" id="GO:0012505">
    <property type="term" value="C:endomembrane system"/>
    <property type="evidence" value="ECO:0007669"/>
    <property type="project" value="UniProtKB-SubCell"/>
</dbReference>
<comment type="subcellular location">
    <subcellularLocation>
        <location evidence="2">Endomembrane system</location>
        <topology evidence="2">Multi-pass membrane protein</topology>
    </subcellularLocation>
</comment>
<dbReference type="NCBIfam" id="TIGR00473">
    <property type="entry name" value="pssA"/>
    <property type="match status" value="1"/>
</dbReference>
<evidence type="ECO:0000313" key="17">
    <source>
        <dbReference type="EMBL" id="OUR98951.1"/>
    </source>
</evidence>
<evidence type="ECO:0000256" key="4">
    <source>
        <dbReference type="ARBA" id="ARBA00013174"/>
    </source>
</evidence>
<evidence type="ECO:0000256" key="5">
    <source>
        <dbReference type="ARBA" id="ARBA00017171"/>
    </source>
</evidence>
<keyword evidence="10" id="KW-0443">Lipid metabolism</keyword>
<dbReference type="PROSITE" id="PS00379">
    <property type="entry name" value="CDP_ALCOHOL_P_TRANSF"/>
    <property type="match status" value="1"/>
</dbReference>
<sequence length="251" mass="28103">MIDHPKRLAFFLPNTFTALNLACGFGSVIMSWNGQFYNAGMILLLGSIFDSVDGRVARMTGTQSQFGEQFDSISDVVSFGIAPAFLAYNCFFKDLGRLGMVISFIYLLCGSLRLARFNANIEKVSSDYFQGLPIPTAALGIVGYVLLSVEFEVIKDYTPITIFYVLLYSLLMISNIPFYSFKNSTWVKTHKKRVLALIFLLLALIFTYEQLMIGAITGAYVLGGLVYFATHKGALEDVFSWKNENEHDEED</sequence>
<evidence type="ECO:0000256" key="15">
    <source>
        <dbReference type="RuleBase" id="RU003750"/>
    </source>
</evidence>
<dbReference type="InterPro" id="IPR050324">
    <property type="entry name" value="CDP-alcohol_PTase-I"/>
</dbReference>
<dbReference type="InterPro" id="IPR000462">
    <property type="entry name" value="CDP-OH_P_trans"/>
</dbReference>
<evidence type="ECO:0000256" key="13">
    <source>
        <dbReference type="ARBA" id="ARBA00023264"/>
    </source>
</evidence>
<keyword evidence="7 15" id="KW-0808">Transferase</keyword>
<gene>
    <name evidence="17" type="ORF">A9Q84_05935</name>
</gene>
<comment type="caution">
    <text evidence="17">The sequence shown here is derived from an EMBL/GenBank/DDBJ whole genome shotgun (WGS) entry which is preliminary data.</text>
</comment>
<evidence type="ECO:0000256" key="3">
    <source>
        <dbReference type="ARBA" id="ARBA00010441"/>
    </source>
</evidence>
<dbReference type="PANTHER" id="PTHR14269">
    <property type="entry name" value="CDP-DIACYLGLYCEROL--GLYCEROL-3-PHOSPHATE 3-PHOSPHATIDYLTRANSFERASE-RELATED"/>
    <property type="match status" value="1"/>
</dbReference>
<dbReference type="Pfam" id="PF01066">
    <property type="entry name" value="CDP-OH_P_transf"/>
    <property type="match status" value="1"/>
</dbReference>
<dbReference type="InterPro" id="IPR004533">
    <property type="entry name" value="CDP-diaglyc--ser_O-PTrfase"/>
</dbReference>
<feature type="transmembrane region" description="Helical" evidence="16">
    <location>
        <begin position="128"/>
        <end position="149"/>
    </location>
</feature>
<dbReference type="AlphaFoldDB" id="A0A1Y5FBG5"/>
<dbReference type="PANTHER" id="PTHR14269:SF61">
    <property type="entry name" value="CDP-DIACYLGLYCEROL--SERINE O-PHOSPHATIDYLTRANSFERASE"/>
    <property type="match status" value="1"/>
</dbReference>
<organism evidence="17 18">
    <name type="scientific">Halobacteriovorax marinus</name>
    <dbReference type="NCBI Taxonomy" id="97084"/>
    <lineage>
        <taxon>Bacteria</taxon>
        <taxon>Pseudomonadati</taxon>
        <taxon>Bdellovibrionota</taxon>
        <taxon>Bacteriovoracia</taxon>
        <taxon>Bacteriovoracales</taxon>
        <taxon>Halobacteriovoraceae</taxon>
        <taxon>Halobacteriovorax</taxon>
    </lineage>
</organism>
<dbReference type="InterPro" id="IPR043130">
    <property type="entry name" value="CDP-OH_PTrfase_TM_dom"/>
</dbReference>
<evidence type="ECO:0000313" key="18">
    <source>
        <dbReference type="Proteomes" id="UP000196531"/>
    </source>
</evidence>
<keyword evidence="9 16" id="KW-1133">Transmembrane helix</keyword>
<evidence type="ECO:0000256" key="6">
    <source>
        <dbReference type="ARBA" id="ARBA00022516"/>
    </source>
</evidence>
<reference evidence="18" key="1">
    <citation type="journal article" date="2017" name="Proc. Natl. Acad. Sci. U.S.A.">
        <title>Simulation of Deepwater Horizon oil plume reveals substrate specialization within a complex community of hydrocarbon-degraders.</title>
        <authorList>
            <person name="Hu P."/>
            <person name="Dubinsky E.A."/>
            <person name="Probst A.J."/>
            <person name="Wang J."/>
            <person name="Sieber C.M.K."/>
            <person name="Tom L.M."/>
            <person name="Gardinali P."/>
            <person name="Banfield J.F."/>
            <person name="Atlas R.M."/>
            <person name="Andersen G.L."/>
        </authorList>
    </citation>
    <scope>NUCLEOTIDE SEQUENCE [LARGE SCALE GENOMIC DNA]</scope>
</reference>
<accession>A0A1Y5FBG5</accession>
<name>A0A1Y5FBG5_9BACT</name>
<dbReference type="Proteomes" id="UP000196531">
    <property type="component" value="Unassembled WGS sequence"/>
</dbReference>
<comment type="similarity">
    <text evidence="3 15">Belongs to the CDP-alcohol phosphatidyltransferase class-I family.</text>
</comment>
<protein>
    <recommendedName>
        <fullName evidence="5">CDP-diacylglycerol--serine O-phosphatidyltransferase</fullName>
        <ecNumber evidence="4">2.7.8.8</ecNumber>
    </recommendedName>
    <alternativeName>
        <fullName evidence="14">Phosphatidylserine synthase</fullName>
    </alternativeName>
</protein>
<keyword evidence="12" id="KW-0594">Phospholipid biosynthesis</keyword>
<feature type="transmembrane region" description="Helical" evidence="16">
    <location>
        <begin position="161"/>
        <end position="182"/>
    </location>
</feature>
<evidence type="ECO:0000256" key="1">
    <source>
        <dbReference type="ARBA" id="ARBA00000287"/>
    </source>
</evidence>
<evidence type="ECO:0000256" key="10">
    <source>
        <dbReference type="ARBA" id="ARBA00023098"/>
    </source>
</evidence>
<evidence type="ECO:0000256" key="16">
    <source>
        <dbReference type="SAM" id="Phobius"/>
    </source>
</evidence>
<feature type="transmembrane region" description="Helical" evidence="16">
    <location>
        <begin position="98"/>
        <end position="116"/>
    </location>
</feature>
<dbReference type="GO" id="GO:0016020">
    <property type="term" value="C:membrane"/>
    <property type="evidence" value="ECO:0007669"/>
    <property type="project" value="InterPro"/>
</dbReference>
<evidence type="ECO:0000256" key="7">
    <source>
        <dbReference type="ARBA" id="ARBA00022679"/>
    </source>
</evidence>
<keyword evidence="11 16" id="KW-0472">Membrane</keyword>
<comment type="catalytic activity">
    <reaction evidence="1">
        <text>a CDP-1,2-diacyl-sn-glycerol + L-serine = a 1,2-diacyl-sn-glycero-3-phospho-L-serine + CMP + H(+)</text>
        <dbReference type="Rhea" id="RHEA:16913"/>
        <dbReference type="ChEBI" id="CHEBI:15378"/>
        <dbReference type="ChEBI" id="CHEBI:33384"/>
        <dbReference type="ChEBI" id="CHEBI:57262"/>
        <dbReference type="ChEBI" id="CHEBI:58332"/>
        <dbReference type="ChEBI" id="CHEBI:60377"/>
        <dbReference type="EC" id="2.7.8.8"/>
    </reaction>
</comment>
<evidence type="ECO:0000256" key="11">
    <source>
        <dbReference type="ARBA" id="ARBA00023136"/>
    </source>
</evidence>
<dbReference type="EMBL" id="MAAO01000004">
    <property type="protein sequence ID" value="OUR98951.1"/>
    <property type="molecule type" value="Genomic_DNA"/>
</dbReference>
<feature type="transmembrane region" description="Helical" evidence="16">
    <location>
        <begin position="194"/>
        <end position="222"/>
    </location>
</feature>
<proteinExistence type="inferred from homology"/>
<dbReference type="InterPro" id="IPR048254">
    <property type="entry name" value="CDP_ALCOHOL_P_TRANSF_CS"/>
</dbReference>
<keyword evidence="8 16" id="KW-0812">Transmembrane</keyword>
<dbReference type="GO" id="GO:0008654">
    <property type="term" value="P:phospholipid biosynthetic process"/>
    <property type="evidence" value="ECO:0007669"/>
    <property type="project" value="UniProtKB-KW"/>
</dbReference>
<keyword evidence="13" id="KW-1208">Phospholipid metabolism</keyword>
<dbReference type="GO" id="GO:0003882">
    <property type="term" value="F:CDP-diacylglycerol-serine O-phosphatidyltransferase activity"/>
    <property type="evidence" value="ECO:0007669"/>
    <property type="project" value="UniProtKB-EC"/>
</dbReference>
<keyword evidence="6" id="KW-0444">Lipid biosynthesis</keyword>
<evidence type="ECO:0000256" key="9">
    <source>
        <dbReference type="ARBA" id="ARBA00022989"/>
    </source>
</evidence>
<evidence type="ECO:0000256" key="2">
    <source>
        <dbReference type="ARBA" id="ARBA00004127"/>
    </source>
</evidence>
<dbReference type="Gene3D" id="1.20.120.1760">
    <property type="match status" value="1"/>
</dbReference>
<evidence type="ECO:0000256" key="8">
    <source>
        <dbReference type="ARBA" id="ARBA00022692"/>
    </source>
</evidence>
<dbReference type="EC" id="2.7.8.8" evidence="4"/>
<evidence type="ECO:0000256" key="14">
    <source>
        <dbReference type="ARBA" id="ARBA00032361"/>
    </source>
</evidence>
<evidence type="ECO:0000256" key="12">
    <source>
        <dbReference type="ARBA" id="ARBA00023209"/>
    </source>
</evidence>